<feature type="region of interest" description="Disordered" evidence="1">
    <location>
        <begin position="75"/>
        <end position="94"/>
    </location>
</feature>
<dbReference type="SUPFAM" id="SSF82771">
    <property type="entry name" value="GIY-YIG endonuclease"/>
    <property type="match status" value="1"/>
</dbReference>
<dbReference type="Pfam" id="PF01541">
    <property type="entry name" value="GIY-YIG"/>
    <property type="match status" value="1"/>
</dbReference>
<gene>
    <name evidence="3" type="ORF">K7432_005448</name>
</gene>
<comment type="caution">
    <text evidence="3">The sequence shown here is derived from an EMBL/GenBank/DDBJ whole genome shotgun (WGS) entry which is preliminary data.</text>
</comment>
<accession>A0ABR2WWG9</accession>
<dbReference type="PANTHER" id="PTHR20208:SF13">
    <property type="entry name" value="STRUCTURE-SPECIFIC ENDONUCLEASE SUBUNIT SLX1"/>
    <property type="match status" value="1"/>
</dbReference>
<dbReference type="Gene3D" id="3.40.1440.10">
    <property type="entry name" value="GIY-YIG endonuclease"/>
    <property type="match status" value="1"/>
</dbReference>
<dbReference type="InterPro" id="IPR035901">
    <property type="entry name" value="GIY-YIG_endonuc_sf"/>
</dbReference>
<sequence length="315" mass="36114">MLCVYILENLTGTTRTYVGFTVDLRRRLRKHNREIVGGARATEGRLWKPFLVVTGFHTKKCGLQLEWRIKHPPRTWSQSRSTSKVSGRRRRRKNNSKSIIYPKSLFPQAKPSNIYKEKFVKVSCAKLSKKLYLAHAVCAILHLEKWTTNAIPLAEQGNIVLHWDEIDDLKSIKAPWPESIEHKQFDWANFITQPSTRVKKDTSKDSIQTSDTPSQEFVLNMRIDQDINTQSDDIPPNPEDSSFASPCTDSSASPLTPYNQDHSQITPESPLQAKSKSFLSELTQPLPSPEIPLFGLRRSPRIKRLNERLLDEARL</sequence>
<feature type="region of interest" description="Disordered" evidence="1">
    <location>
        <begin position="228"/>
        <end position="274"/>
    </location>
</feature>
<dbReference type="PANTHER" id="PTHR20208">
    <property type="entry name" value="STRUCTURE-SPECIFIC ENDONUCLEASE SUBUNIT SLX1"/>
    <property type="match status" value="1"/>
</dbReference>
<evidence type="ECO:0000259" key="2">
    <source>
        <dbReference type="PROSITE" id="PS50164"/>
    </source>
</evidence>
<feature type="domain" description="GIY-YIG" evidence="2">
    <location>
        <begin position="1"/>
        <end position="83"/>
    </location>
</feature>
<evidence type="ECO:0000313" key="3">
    <source>
        <dbReference type="EMBL" id="KAK9765878.1"/>
    </source>
</evidence>
<dbReference type="InterPro" id="IPR050381">
    <property type="entry name" value="SLX1_endonuclease"/>
</dbReference>
<reference evidence="3 4" key="1">
    <citation type="submission" date="2023-04" db="EMBL/GenBank/DDBJ databases">
        <title>Genome of Basidiobolus ranarum AG-B5.</title>
        <authorList>
            <person name="Stajich J.E."/>
            <person name="Carter-House D."/>
            <person name="Gryganskyi A."/>
        </authorList>
    </citation>
    <scope>NUCLEOTIDE SEQUENCE [LARGE SCALE GENOMIC DNA]</scope>
    <source>
        <strain evidence="3 4">AG-B5</strain>
    </source>
</reference>
<dbReference type="InterPro" id="IPR000305">
    <property type="entry name" value="GIY-YIG_endonuc"/>
</dbReference>
<evidence type="ECO:0000313" key="4">
    <source>
        <dbReference type="Proteomes" id="UP001479436"/>
    </source>
</evidence>
<organism evidence="3 4">
    <name type="scientific">Basidiobolus ranarum</name>
    <dbReference type="NCBI Taxonomy" id="34480"/>
    <lineage>
        <taxon>Eukaryota</taxon>
        <taxon>Fungi</taxon>
        <taxon>Fungi incertae sedis</taxon>
        <taxon>Zoopagomycota</taxon>
        <taxon>Entomophthoromycotina</taxon>
        <taxon>Basidiobolomycetes</taxon>
        <taxon>Basidiobolales</taxon>
        <taxon>Basidiobolaceae</taxon>
        <taxon>Basidiobolus</taxon>
    </lineage>
</organism>
<evidence type="ECO:0000256" key="1">
    <source>
        <dbReference type="SAM" id="MobiDB-lite"/>
    </source>
</evidence>
<protein>
    <recommendedName>
        <fullName evidence="2">GIY-YIG domain-containing protein</fullName>
    </recommendedName>
</protein>
<dbReference type="PROSITE" id="PS50164">
    <property type="entry name" value="GIY_YIG"/>
    <property type="match status" value="1"/>
</dbReference>
<keyword evidence="4" id="KW-1185">Reference proteome</keyword>
<dbReference type="Proteomes" id="UP001479436">
    <property type="component" value="Unassembled WGS sequence"/>
</dbReference>
<dbReference type="EMBL" id="JASJQH010000215">
    <property type="protein sequence ID" value="KAK9765878.1"/>
    <property type="molecule type" value="Genomic_DNA"/>
</dbReference>
<feature type="compositionally biased region" description="Polar residues" evidence="1">
    <location>
        <begin position="239"/>
        <end position="274"/>
    </location>
</feature>
<name>A0ABR2WWG9_9FUNG</name>
<proteinExistence type="predicted"/>